<dbReference type="Proteomes" id="UP000195514">
    <property type="component" value="Chromosome I"/>
</dbReference>
<feature type="transmembrane region" description="Helical" evidence="2">
    <location>
        <begin position="252"/>
        <end position="273"/>
    </location>
</feature>
<evidence type="ECO:0000313" key="3">
    <source>
        <dbReference type="EMBL" id="SMX53540.1"/>
    </source>
</evidence>
<feature type="transmembrane region" description="Helical" evidence="2">
    <location>
        <begin position="89"/>
        <end position="114"/>
    </location>
</feature>
<accession>A0A1Y6K687</accession>
<feature type="transmembrane region" description="Helical" evidence="2">
    <location>
        <begin position="205"/>
        <end position="232"/>
    </location>
</feature>
<dbReference type="GO" id="GO:0015098">
    <property type="term" value="F:molybdate ion transmembrane transporter activity"/>
    <property type="evidence" value="ECO:0007669"/>
    <property type="project" value="InterPro"/>
</dbReference>
<organism evidence="3 4">
    <name type="scientific">Candidatus Brevifilum fermentans</name>
    <dbReference type="NCBI Taxonomy" id="1986204"/>
    <lineage>
        <taxon>Bacteria</taxon>
        <taxon>Bacillati</taxon>
        <taxon>Chloroflexota</taxon>
        <taxon>Anaerolineae</taxon>
        <taxon>Anaerolineales</taxon>
        <taxon>Anaerolineaceae</taxon>
        <taxon>Candidatus Brevifilum</taxon>
    </lineage>
</organism>
<dbReference type="KEGG" id="abat:CFX1CAM_0474"/>
<feature type="transmembrane region" description="Helical" evidence="2">
    <location>
        <begin position="294"/>
        <end position="327"/>
    </location>
</feature>
<proteinExistence type="predicted"/>
<feature type="region of interest" description="Disordered" evidence="1">
    <location>
        <begin position="375"/>
        <end position="406"/>
    </location>
</feature>
<dbReference type="EMBL" id="LT859958">
    <property type="protein sequence ID" value="SMX53540.1"/>
    <property type="molecule type" value="Genomic_DNA"/>
</dbReference>
<keyword evidence="2" id="KW-1133">Transmembrane helix</keyword>
<evidence type="ECO:0000256" key="2">
    <source>
        <dbReference type="SAM" id="Phobius"/>
    </source>
</evidence>
<dbReference type="OrthoDB" id="7361398at2"/>
<evidence type="ECO:0000313" key="4">
    <source>
        <dbReference type="Proteomes" id="UP000195514"/>
    </source>
</evidence>
<evidence type="ECO:0000256" key="1">
    <source>
        <dbReference type="SAM" id="MobiDB-lite"/>
    </source>
</evidence>
<reference evidence="4" key="1">
    <citation type="submission" date="2017-05" db="EMBL/GenBank/DDBJ databases">
        <authorList>
            <person name="Kirkegaard R."/>
            <person name="Mcilroy J S."/>
        </authorList>
    </citation>
    <scope>NUCLEOTIDE SEQUENCE [LARGE SCALE GENOMIC DNA]</scope>
</reference>
<dbReference type="Pfam" id="PF16983">
    <property type="entry name" value="MFS_MOT1"/>
    <property type="match status" value="2"/>
</dbReference>
<name>A0A1Y6K687_9CHLR</name>
<evidence type="ECO:0008006" key="5">
    <source>
        <dbReference type="Google" id="ProtNLM"/>
    </source>
</evidence>
<dbReference type="InterPro" id="IPR031563">
    <property type="entry name" value="MOT1/MOT2"/>
</dbReference>
<dbReference type="AlphaFoldDB" id="A0A1Y6K687"/>
<feature type="transmembrane region" description="Helical" evidence="2">
    <location>
        <begin position="47"/>
        <end position="68"/>
    </location>
</feature>
<keyword evidence="2" id="KW-0472">Membrane</keyword>
<feature type="transmembrane region" description="Helical" evidence="2">
    <location>
        <begin position="166"/>
        <end position="184"/>
    </location>
</feature>
<feature type="transmembrane region" description="Helical" evidence="2">
    <location>
        <begin position="339"/>
        <end position="365"/>
    </location>
</feature>
<sequence length="406" mass="43675">MDGDITDNRHHPDFEFNLRELAGSMGDFGTLFPLAVSYIAINGMNPAGLFIMLGLTNIALGLIYRLPMPLQPKKIVAITAITQKWSPDLIYASGLGLGLLWILLTVSGLLRWLVRITPDYIVRGIQLALGITLAWQALQWMRPEPLLGLVAVVIVLLLRSNRYAPASVVLMVLGVIILAWRGNLPEHWDLRLTLPVIAVPRWEDVWKTMLLAGFAQIPLSISNAIIAPAALIRDYFPKKSVSEEKLMLNMGVMNVFSSILGGMPMCHGAGGLAGQYYFGARTGGAPIMEGVIEILIGLFLSGSIAALMAAFPMPLIAGMMLLVGIQLARTARNLRGWELALALATAALSIVTNIGIGFLGGLVAAHLLKAVRRRGTEDGGRGTGDGKRGTEDRGRGTDDGSSTTIH</sequence>
<dbReference type="RefSeq" id="WP_087861466.1">
    <property type="nucleotide sequence ID" value="NZ_LT859958.1"/>
</dbReference>
<feature type="transmembrane region" description="Helical" evidence="2">
    <location>
        <begin position="120"/>
        <end position="138"/>
    </location>
</feature>
<feature type="compositionally biased region" description="Basic and acidic residues" evidence="1">
    <location>
        <begin position="375"/>
        <end position="398"/>
    </location>
</feature>
<dbReference type="PANTHER" id="PTHR31970:SF9">
    <property type="entry name" value="MOLYBDATE TRANSPORTER 2"/>
    <property type="match status" value="1"/>
</dbReference>
<keyword evidence="4" id="KW-1185">Reference proteome</keyword>
<protein>
    <recommendedName>
        <fullName evidence="5">Sulfate transporter</fullName>
    </recommendedName>
</protein>
<keyword evidence="2" id="KW-0812">Transmembrane</keyword>
<gene>
    <name evidence="3" type="ORF">CFX1CAM_0474</name>
</gene>
<dbReference type="PANTHER" id="PTHR31970">
    <property type="match status" value="1"/>
</dbReference>